<feature type="binding site" evidence="12">
    <location>
        <position position="753"/>
    </location>
    <ligand>
        <name>[4Fe-4S] cluster</name>
        <dbReference type="ChEBI" id="CHEBI:49883"/>
        <label>1</label>
    </ligand>
</feature>
<dbReference type="Gene3D" id="4.10.780.10">
    <property type="entry name" value="Pyruvate-flavodoxin oxidoreductase, EKR domain"/>
    <property type="match status" value="1"/>
</dbReference>
<dbReference type="Pfam" id="PF17147">
    <property type="entry name" value="PFOR_II"/>
    <property type="match status" value="1"/>
</dbReference>
<evidence type="ECO:0000256" key="2">
    <source>
        <dbReference type="ARBA" id="ARBA00022448"/>
    </source>
</evidence>
<dbReference type="SUPFAM" id="SSF52518">
    <property type="entry name" value="Thiamin diphosphate-binding fold (THDP-binding)"/>
    <property type="match status" value="2"/>
</dbReference>
<evidence type="ECO:0000256" key="10">
    <source>
        <dbReference type="PIRSR" id="PIRSR000159-1"/>
    </source>
</evidence>
<feature type="domain" description="4Fe-4S ferredoxin-type" evidence="13">
    <location>
        <begin position="734"/>
        <end position="764"/>
    </location>
</feature>
<protein>
    <recommendedName>
        <fullName evidence="9">Pyruvate-flavodoxin oxidoreductase</fullName>
        <ecNumber evidence="9">1.2.7.-</ecNumber>
    </recommendedName>
</protein>
<keyword evidence="6 9" id="KW-0560">Oxidoreductase</keyword>
<dbReference type="GO" id="GO:0016903">
    <property type="term" value="F:oxidoreductase activity, acting on the aldehyde or oxo group of donors"/>
    <property type="evidence" value="ECO:0007669"/>
    <property type="project" value="InterPro"/>
</dbReference>
<dbReference type="InterPro" id="IPR037112">
    <property type="entry name" value="Pyrv-flavodox_OxR_EKR_sf"/>
</dbReference>
<feature type="site" description="Important for catalytic activity" evidence="11">
    <location>
        <position position="57"/>
    </location>
</feature>
<feature type="domain" description="4Fe-4S ferredoxin-type" evidence="13">
    <location>
        <begin position="678"/>
        <end position="707"/>
    </location>
</feature>
<feature type="binding site" evidence="10">
    <location>
        <position position="57"/>
    </location>
    <ligand>
        <name>thiamine diphosphate</name>
        <dbReference type="ChEBI" id="CHEBI:58937"/>
    </ligand>
</feature>
<feature type="site" description="Important for catalytic activity" evidence="11">
    <location>
        <position position="999"/>
    </location>
</feature>
<evidence type="ECO:0000313" key="15">
    <source>
        <dbReference type="Proteomes" id="UP000280346"/>
    </source>
</evidence>
<feature type="binding site" evidence="12">
    <location>
        <position position="749"/>
    </location>
    <ligand>
        <name>[4Fe-4S] cluster</name>
        <dbReference type="ChEBI" id="CHEBI:49883"/>
        <label>2</label>
    </ligand>
</feature>
<keyword evidence="14" id="KW-0670">Pyruvate</keyword>
<dbReference type="InterPro" id="IPR029061">
    <property type="entry name" value="THDP-binding"/>
</dbReference>
<dbReference type="SUPFAM" id="SSF53323">
    <property type="entry name" value="Pyruvate-ferredoxin oxidoreductase, PFOR, domain III"/>
    <property type="match status" value="1"/>
</dbReference>
<dbReference type="PANTHER" id="PTHR32154:SF0">
    <property type="entry name" value="PYRUVATE-FLAVODOXIN OXIDOREDUCTASE-RELATED"/>
    <property type="match status" value="1"/>
</dbReference>
<dbReference type="Pfam" id="PF02775">
    <property type="entry name" value="TPP_enzyme_C"/>
    <property type="match status" value="1"/>
</dbReference>
<evidence type="ECO:0000259" key="13">
    <source>
        <dbReference type="PROSITE" id="PS51379"/>
    </source>
</evidence>
<name>A0A3S0XJZ8_9PROT</name>
<comment type="function">
    <text evidence="9">Oxidoreductase required for the transfer of electrons from pyruvate to flavodoxin.</text>
</comment>
<feature type="binding site" evidence="12">
    <location>
        <position position="690"/>
    </location>
    <ligand>
        <name>[4Fe-4S] cluster</name>
        <dbReference type="ChEBI" id="CHEBI:49883"/>
        <label>1</label>
    </ligand>
</feature>
<dbReference type="GO" id="GO:0005506">
    <property type="term" value="F:iron ion binding"/>
    <property type="evidence" value="ECO:0007669"/>
    <property type="project" value="InterPro"/>
</dbReference>
<keyword evidence="2 9" id="KW-0813">Transport</keyword>
<feature type="binding site" evidence="12">
    <location>
        <position position="818"/>
    </location>
    <ligand>
        <name>[4Fe-4S] cluster</name>
        <dbReference type="ChEBI" id="CHEBI:49883"/>
        <label>3</label>
    </ligand>
</feature>
<dbReference type="Gene3D" id="3.40.920.10">
    <property type="entry name" value="Pyruvate-ferredoxin oxidoreductase, PFOR, domain III"/>
    <property type="match status" value="1"/>
</dbReference>
<feature type="binding site" evidence="12">
    <location>
        <position position="815"/>
    </location>
    <ligand>
        <name>[4Fe-4S] cluster</name>
        <dbReference type="ChEBI" id="CHEBI:49883"/>
        <label>3</label>
    </ligand>
</feature>
<feature type="binding site" evidence="12">
    <location>
        <position position="687"/>
    </location>
    <ligand>
        <name>[4Fe-4S] cluster</name>
        <dbReference type="ChEBI" id="CHEBI:49883"/>
        <label>1</label>
    </ligand>
</feature>
<evidence type="ECO:0000256" key="12">
    <source>
        <dbReference type="PIRSR" id="PIRSR000159-50"/>
    </source>
</evidence>
<dbReference type="Gene3D" id="3.30.70.20">
    <property type="match status" value="1"/>
</dbReference>
<dbReference type="AlphaFoldDB" id="A0A3S0XJZ8"/>
<dbReference type="InterPro" id="IPR033412">
    <property type="entry name" value="PFOR_II"/>
</dbReference>
<feature type="binding site" evidence="12">
    <location>
        <position position="693"/>
    </location>
    <ligand>
        <name>[4Fe-4S] cluster</name>
        <dbReference type="ChEBI" id="CHEBI:49883"/>
        <label>1</label>
    </ligand>
</feature>
<feature type="binding site" evidence="10">
    <location>
        <position position="843"/>
    </location>
    <ligand>
        <name>thiamine diphosphate</name>
        <dbReference type="ChEBI" id="CHEBI:58937"/>
    </ligand>
</feature>
<comment type="catalytic activity">
    <reaction evidence="9">
        <text>oxidized [flavodoxin] + pyruvate + CoA + 2 H(+) = reduced [flavodoxin] + acetyl-CoA + CO2</text>
        <dbReference type="Rhea" id="RHEA:44140"/>
        <dbReference type="Rhea" id="RHEA-COMP:10622"/>
        <dbReference type="Rhea" id="RHEA-COMP:10623"/>
        <dbReference type="ChEBI" id="CHEBI:15361"/>
        <dbReference type="ChEBI" id="CHEBI:15378"/>
        <dbReference type="ChEBI" id="CHEBI:16526"/>
        <dbReference type="ChEBI" id="CHEBI:57287"/>
        <dbReference type="ChEBI" id="CHEBI:57288"/>
        <dbReference type="ChEBI" id="CHEBI:57618"/>
        <dbReference type="ChEBI" id="CHEBI:58210"/>
    </reaction>
</comment>
<keyword evidence="3 12" id="KW-0004">4Fe-4S</keyword>
<dbReference type="Gene3D" id="3.40.50.970">
    <property type="match status" value="2"/>
</dbReference>
<dbReference type="InterPro" id="IPR009014">
    <property type="entry name" value="Transketo_C/PFOR_II"/>
</dbReference>
<feature type="binding site" evidence="12">
    <location>
        <position position="697"/>
    </location>
    <ligand>
        <name>[4Fe-4S] cluster</name>
        <dbReference type="ChEBI" id="CHEBI:49883"/>
        <label>2</label>
    </ligand>
</feature>
<evidence type="ECO:0000256" key="9">
    <source>
        <dbReference type="PIRNR" id="PIRNR000159"/>
    </source>
</evidence>
<evidence type="ECO:0000256" key="3">
    <source>
        <dbReference type="ARBA" id="ARBA00022485"/>
    </source>
</evidence>
<dbReference type="InterPro" id="IPR019752">
    <property type="entry name" value="Pyrv/ketoisovalerate_OxRed_cat"/>
</dbReference>
<reference evidence="14 15" key="1">
    <citation type="submission" date="2018-12" db="EMBL/GenBank/DDBJ databases">
        <authorList>
            <person name="Yang Y."/>
        </authorList>
    </citation>
    <scope>NUCLEOTIDE SEQUENCE [LARGE SCALE GENOMIC DNA]</scope>
    <source>
        <strain evidence="14 15">GSF71</strain>
    </source>
</reference>
<feature type="binding site" evidence="12">
    <location>
        <position position="1074"/>
    </location>
    <ligand>
        <name>[4Fe-4S] cluster</name>
        <dbReference type="ChEBI" id="CHEBI:49883"/>
        <label>3</label>
    </ligand>
</feature>
<evidence type="ECO:0000256" key="7">
    <source>
        <dbReference type="ARBA" id="ARBA00023004"/>
    </source>
</evidence>
<dbReference type="InterPro" id="IPR011766">
    <property type="entry name" value="TPP_enzyme_TPP-bd"/>
</dbReference>
<dbReference type="PANTHER" id="PTHR32154">
    <property type="entry name" value="PYRUVATE-FLAVODOXIN OXIDOREDUCTASE-RELATED"/>
    <property type="match status" value="1"/>
</dbReference>
<gene>
    <name evidence="14" type="primary">nifJ</name>
    <name evidence="14" type="ORF">EJ913_23235</name>
</gene>
<accession>A0A3S0XJZ8</accession>
<comment type="similarity">
    <text evidence="1 9">Belongs to the pyruvate:ferredoxin/flavodoxin oxidoreductase family.</text>
</comment>
<keyword evidence="7 12" id="KW-0408">Iron</keyword>
<dbReference type="InterPro" id="IPR011895">
    <property type="entry name" value="Pyrv_flavodox_OxRed"/>
</dbReference>
<dbReference type="Pfam" id="PF10371">
    <property type="entry name" value="EKR"/>
    <property type="match status" value="1"/>
</dbReference>
<dbReference type="Pfam" id="PF01855">
    <property type="entry name" value="POR_N"/>
    <property type="match status" value="1"/>
</dbReference>
<keyword evidence="15" id="KW-1185">Reference proteome</keyword>
<feature type="binding site" evidence="10">
    <location>
        <position position="24"/>
    </location>
    <ligand>
        <name>pyruvate</name>
        <dbReference type="ChEBI" id="CHEBI:15361"/>
    </ligand>
</feature>
<dbReference type="NCBIfam" id="TIGR02176">
    <property type="entry name" value="pyruv_ox_red"/>
    <property type="match status" value="1"/>
</dbReference>
<feature type="site" description="Important for catalytic activity" evidence="11">
    <location>
        <position position="24"/>
    </location>
</feature>
<keyword evidence="4 12" id="KW-0479">Metal-binding</keyword>
<dbReference type="SUPFAM" id="SSF52922">
    <property type="entry name" value="TK C-terminal domain-like"/>
    <property type="match status" value="1"/>
</dbReference>
<organism evidence="14 15">
    <name type="scientific">Azospirillum doebereinerae</name>
    <dbReference type="NCBI Taxonomy" id="92933"/>
    <lineage>
        <taxon>Bacteria</taxon>
        <taxon>Pseudomonadati</taxon>
        <taxon>Pseudomonadota</taxon>
        <taxon>Alphaproteobacteria</taxon>
        <taxon>Rhodospirillales</taxon>
        <taxon>Azospirillaceae</taxon>
        <taxon>Azospirillum</taxon>
    </lineage>
</organism>
<dbReference type="SUPFAM" id="SSF54862">
    <property type="entry name" value="4Fe-4S ferredoxins"/>
    <property type="match status" value="1"/>
</dbReference>
<dbReference type="EMBL" id="RZIJ01000022">
    <property type="protein sequence ID" value="RUQ66240.1"/>
    <property type="molecule type" value="Genomic_DNA"/>
</dbReference>
<dbReference type="InterPro" id="IPR002880">
    <property type="entry name" value="Pyrv_Fd/Flavodoxin_OxRdtase_N"/>
</dbReference>
<keyword evidence="8 12" id="KW-0411">Iron-sulfur</keyword>
<feature type="binding site" evidence="10">
    <location>
        <position position="820"/>
    </location>
    <ligand>
        <name>thiamine diphosphate</name>
        <dbReference type="ChEBI" id="CHEBI:58937"/>
    </ligand>
</feature>
<dbReference type="PROSITE" id="PS00198">
    <property type="entry name" value="4FE4S_FER_1"/>
    <property type="match status" value="1"/>
</dbReference>
<dbReference type="GO" id="GO:0044281">
    <property type="term" value="P:small molecule metabolic process"/>
    <property type="evidence" value="ECO:0007669"/>
    <property type="project" value="UniProtKB-ARBA"/>
</dbReference>
<feature type="binding site" evidence="12">
    <location>
        <position position="843"/>
    </location>
    <ligand>
        <name>[4Fe-4S] cluster</name>
        <dbReference type="ChEBI" id="CHEBI:49883"/>
        <label>3</label>
    </ligand>
</feature>
<evidence type="ECO:0000256" key="1">
    <source>
        <dbReference type="ARBA" id="ARBA00009032"/>
    </source>
</evidence>
<dbReference type="InterPro" id="IPR017900">
    <property type="entry name" value="4Fe4S_Fe_S_CS"/>
</dbReference>
<keyword evidence="5 9" id="KW-0249">Electron transport</keyword>
<evidence type="ECO:0000256" key="6">
    <source>
        <dbReference type="ARBA" id="ARBA00023002"/>
    </source>
</evidence>
<comment type="caution">
    <text evidence="14">The sequence shown here is derived from an EMBL/GenBank/DDBJ whole genome shotgun (WGS) entry which is preliminary data.</text>
</comment>
<dbReference type="SMART" id="SM00890">
    <property type="entry name" value="EKR"/>
    <property type="match status" value="1"/>
</dbReference>
<evidence type="ECO:0000256" key="4">
    <source>
        <dbReference type="ARBA" id="ARBA00022723"/>
    </source>
</evidence>
<dbReference type="PIRSF" id="PIRSF000159">
    <property type="entry name" value="NifJ"/>
    <property type="match status" value="1"/>
</dbReference>
<dbReference type="Gene3D" id="3.40.50.920">
    <property type="match status" value="1"/>
</dbReference>
<feature type="binding site" evidence="12">
    <location>
        <position position="746"/>
    </location>
    <ligand>
        <name>[4Fe-4S] cluster</name>
        <dbReference type="ChEBI" id="CHEBI:49883"/>
        <label>2</label>
    </ligand>
</feature>
<dbReference type="InterPro" id="IPR050722">
    <property type="entry name" value="Pyruvate:ferred/Flavod_OxRd"/>
</dbReference>
<evidence type="ECO:0000256" key="11">
    <source>
        <dbReference type="PIRSR" id="PIRSR000159-2"/>
    </source>
</evidence>
<dbReference type="OrthoDB" id="9794954at2"/>
<feature type="binding site" evidence="10">
    <location>
        <begin position="994"/>
        <end position="999"/>
    </location>
    <ligand>
        <name>thiamine diphosphate</name>
        <dbReference type="ChEBI" id="CHEBI:58937"/>
    </ligand>
</feature>
<feature type="binding site" evidence="10">
    <location>
        <position position="107"/>
    </location>
    <ligand>
        <name>pyruvate</name>
        <dbReference type="ChEBI" id="CHEBI:15361"/>
    </ligand>
</feature>
<evidence type="ECO:0000256" key="5">
    <source>
        <dbReference type="ARBA" id="ARBA00022982"/>
    </source>
</evidence>
<evidence type="ECO:0000256" key="8">
    <source>
        <dbReference type="ARBA" id="ARBA00023014"/>
    </source>
</evidence>
<sequence>MDGNEAAASIAYRASDVIAIYPITPSSTMGELSEEWSVRRKPNVWGAVPRVVEMQSEGGAAGAVHGALQAGALATTFTASQGLLLMIPNMYKIAGELTPFCMHVTARTLATHALSIFGDHSDVMACRQTGFAMLASASVQEAHDLALVAHAATLRARVPFLHFFDGFRTSHEVNRVETLADDDLRALLDDGAVAAHRRRGLSPDHPVLRGTAQNPDVFFQAREAANPFYEACPGIVQGMMDQLAVRTGRHYRLYDYVGHPQAERVVVAMGSGAETCAETARVLAGRGERVGCLIVRLFRPFAIADFVTALPASVRRIAVLDRSKEPGAVGDPLYLDVVAALAEGRAAGSLEADPVVIGGRYGLSSKEFTPAMAKAVFDQLDRDRPKRRFTVGIVDDVTHLSIPWDPAFRIEGTEVSRAVFFGLGADGTVGANKNSIKILQNRTGAHAQAYFVYDSRKSGSTTVSHLRFSKDPIRAPYLIDQAQFVACHHTPLLERMEVVEMAAPGATVLINAPGTPDEVWAGLPREVQQACLDKGVSLYAVDAGAVARAAGLGRRINTIMQTCFFALAKVMLEADAIADIKTAIKKTYGRRSEEAVRRNFAAVDQALAHLRHVPLPDRVTADHARPPVVPDGAPDFVKRVTALIIGGHGDKLPVSAFPVDGGWPVGTAKYERRSIAAEVPAWNAGLCIQCNKCVMVCPHAVIRAKVVPEAALAEAPDGFNTVAYKGREFPDSRYRLQVSPEDCTGCTLCVDVCMARDKADPARKALEMRPIGELRHEQAAFDYFLTLPDAPRDKVPPTVKHTQLLQPLFEFSGACAGCGETPYVKLLTQLFGDRMVMANATGCSSIYGGNLPTTPYTTNGDGRGPAWANSLFEDNAEFGLGLRIAIDQMAEQARGLLGLLSGRLEPGLVDALLTAEQGDEAGIAAQRARVAALRPALAGLADPLARRLDGLSDYLVRKTVWIVGGDGWAYDIGYGGLDHVLSSGYDVNVLVMDTEVYSNTGGQQSKATPIGASAKFATAGRAAAKKDLGLIAMAYGHVYVARTAFGARDAQTVAALREAESHRGPSLVLAYSHCIAHGYDLSNGLKQQKLAVSSGHWPLYRYDPRRTGEGKPALELDSEAPDSRLGAFMAGEGRFKVVERDDPERYAALVRMAEANARLRYGVYQRIAGVPESTDGDAG</sequence>
<comment type="cofactor">
    <cofactor evidence="12">
        <name>[4Fe-4S] cluster</name>
        <dbReference type="ChEBI" id="CHEBI:49883"/>
    </cofactor>
    <text evidence="12">Binds 3 [4Fe-4S] clusters per subunit.</text>
</comment>
<dbReference type="EC" id="1.2.7.-" evidence="9"/>
<feature type="binding site" evidence="12">
    <location>
        <position position="743"/>
    </location>
    <ligand>
        <name>[4Fe-4S] cluster</name>
        <dbReference type="ChEBI" id="CHEBI:49883"/>
        <label>2</label>
    </ligand>
</feature>
<dbReference type="PROSITE" id="PS51379">
    <property type="entry name" value="4FE4S_FER_2"/>
    <property type="match status" value="2"/>
</dbReference>
<dbReference type="Proteomes" id="UP000280346">
    <property type="component" value="Unassembled WGS sequence"/>
</dbReference>
<dbReference type="GO" id="GO:0022900">
    <property type="term" value="P:electron transport chain"/>
    <property type="evidence" value="ECO:0007669"/>
    <property type="project" value="InterPro"/>
</dbReference>
<feature type="binding site" evidence="10">
    <location>
        <begin position="965"/>
        <end position="968"/>
    </location>
    <ligand>
        <name>thiamine diphosphate</name>
        <dbReference type="ChEBI" id="CHEBI:58937"/>
    </ligand>
</feature>
<dbReference type="CDD" id="cd03377">
    <property type="entry name" value="TPP_PFOR_PNO"/>
    <property type="match status" value="1"/>
</dbReference>
<dbReference type="Pfam" id="PF01558">
    <property type="entry name" value="POR"/>
    <property type="match status" value="1"/>
</dbReference>
<dbReference type="FunFam" id="3.40.50.920:FF:000007">
    <property type="entry name" value="Pyruvate:ferredoxin (Flavodoxin) oxidoreductase"/>
    <property type="match status" value="1"/>
</dbReference>
<evidence type="ECO:0000313" key="14">
    <source>
        <dbReference type="EMBL" id="RUQ66240.1"/>
    </source>
</evidence>
<dbReference type="GO" id="GO:0051539">
    <property type="term" value="F:4 iron, 4 sulfur cluster binding"/>
    <property type="evidence" value="ECO:0007669"/>
    <property type="project" value="UniProtKB-KW"/>
</dbReference>
<dbReference type="InterPro" id="IPR002869">
    <property type="entry name" value="Pyrv_flavodox_OxRed_cen"/>
</dbReference>
<dbReference type="InterPro" id="IPR017896">
    <property type="entry name" value="4Fe4S_Fe-S-bd"/>
</dbReference>
<dbReference type="FunFam" id="3.40.50.970:FF:000012">
    <property type="entry name" value="Pyruvate:ferredoxin (Flavodoxin) oxidoreductase"/>
    <property type="match status" value="1"/>
</dbReference>
<proteinExistence type="inferred from homology"/>
<dbReference type="FunFam" id="3.30.70.20:FF:000022">
    <property type="entry name" value="Pyruvate:ferredoxin (Flavodoxin) oxidoreductase"/>
    <property type="match status" value="1"/>
</dbReference>
<dbReference type="InterPro" id="IPR019456">
    <property type="entry name" value="Pyrv-flavodox_OxRtase_EKR"/>
</dbReference>
<dbReference type="CDD" id="cd07034">
    <property type="entry name" value="TPP_PYR_PFOR_IOR-alpha_like"/>
    <property type="match status" value="1"/>
</dbReference>
<dbReference type="Pfam" id="PF12838">
    <property type="entry name" value="Fer4_7"/>
    <property type="match status" value="1"/>
</dbReference>
<dbReference type="GO" id="GO:0030976">
    <property type="term" value="F:thiamine pyrophosphate binding"/>
    <property type="evidence" value="ECO:0007669"/>
    <property type="project" value="InterPro"/>
</dbReference>
<feature type="site" description="Important for catalytic activity" evidence="11">
    <location>
        <position position="107"/>
    </location>
</feature>
<dbReference type="GO" id="GO:0006979">
    <property type="term" value="P:response to oxidative stress"/>
    <property type="evidence" value="ECO:0007669"/>
    <property type="project" value="TreeGrafter"/>
</dbReference>